<name>A0A7J9SHK9_9EURY</name>
<dbReference type="Proteomes" id="UP000546257">
    <property type="component" value="Unassembled WGS sequence"/>
</dbReference>
<evidence type="ECO:0000313" key="1">
    <source>
        <dbReference type="EMBL" id="MBB6645457.1"/>
    </source>
</evidence>
<protein>
    <recommendedName>
        <fullName evidence="3">CopG family transcriptional regulator</fullName>
    </recommendedName>
</protein>
<accession>A0A7J9SHK9</accession>
<organism evidence="1 2">
    <name type="scientific">Halobellus ruber</name>
    <dbReference type="NCBI Taxonomy" id="2761102"/>
    <lineage>
        <taxon>Archaea</taxon>
        <taxon>Methanobacteriati</taxon>
        <taxon>Methanobacteriota</taxon>
        <taxon>Stenosarchaea group</taxon>
        <taxon>Halobacteria</taxon>
        <taxon>Halobacteriales</taxon>
        <taxon>Haloferacaceae</taxon>
        <taxon>Halobellus</taxon>
    </lineage>
</organism>
<evidence type="ECO:0008006" key="3">
    <source>
        <dbReference type="Google" id="ProtNLM"/>
    </source>
</evidence>
<dbReference type="AlphaFoldDB" id="A0A7J9SHK9"/>
<dbReference type="RefSeq" id="WP_185191811.1">
    <property type="nucleotide sequence ID" value="NZ_JACKXD010000001.1"/>
</dbReference>
<proteinExistence type="predicted"/>
<comment type="caution">
    <text evidence="1">The sequence shown here is derived from an EMBL/GenBank/DDBJ whole genome shotgun (WGS) entry which is preliminary data.</text>
</comment>
<evidence type="ECO:0000313" key="2">
    <source>
        <dbReference type="Proteomes" id="UP000546257"/>
    </source>
</evidence>
<gene>
    <name evidence="1" type="ORF">H5V44_03955</name>
</gene>
<reference evidence="1 2" key="1">
    <citation type="submission" date="2020-08" db="EMBL/GenBank/DDBJ databases">
        <authorList>
            <person name="Seo M.-J."/>
        </authorList>
    </citation>
    <scope>NUCLEOTIDE SEQUENCE [LARGE SCALE GENOMIC DNA]</scope>
    <source>
        <strain evidence="1 2">MBLA0160</strain>
    </source>
</reference>
<dbReference type="EMBL" id="JACKXD010000001">
    <property type="protein sequence ID" value="MBB6645457.1"/>
    <property type="molecule type" value="Genomic_DNA"/>
</dbReference>
<keyword evidence="2" id="KW-1185">Reference proteome</keyword>
<sequence>MPRITVEVDADLKRQMERHPTVDWDEIARHAIRERVQTLELVDEVTADVELTETDAAELADRIDEIAEERIAEES</sequence>